<dbReference type="Proteomes" id="UP001314681">
    <property type="component" value="Unassembled WGS sequence"/>
</dbReference>
<dbReference type="InterPro" id="IPR046335">
    <property type="entry name" value="LacI/GalR-like_sensor"/>
</dbReference>
<dbReference type="SMART" id="SM00354">
    <property type="entry name" value="HTH_LACI"/>
    <property type="match status" value="1"/>
</dbReference>
<dbReference type="Gene3D" id="1.10.260.40">
    <property type="entry name" value="lambda repressor-like DNA-binding domains"/>
    <property type="match status" value="1"/>
</dbReference>
<evidence type="ECO:0000313" key="5">
    <source>
        <dbReference type="EMBL" id="MBU9726305.1"/>
    </source>
</evidence>
<protein>
    <submittedName>
        <fullName evidence="5">LacI family transcriptional regulator</fullName>
    </submittedName>
</protein>
<sequence length="339" mass="38036">MSEKITIVEIAKLANVSTATVSRIINNTGKVNNDKKKKVLDLIEKYDYKPNLIAKALQSSKSNTVGFIVPHINSPYYAQLFYETELIAQKQGYTLMLCNSESDKRLESNILDAFISANVRAIVFMGGRLDDIESNKKYLCEIEEVNKKIPVISCVDVPNLGCIQIYQEQQKSSNKLLEHLSGLGYRDVVLLGGYSNVRTTIKRREEIIDNAEKYGINIRREIIESDYSVEGGNIAMQEMLKCDKLPQAIICINDLVATGVLSEAYKNNMSIPKDIAIVGYDNLDISQFIYPGITTIACNYKEYSKAIVDAIQNVDTMDYNTKIAVQTDLIVRGTTQLQK</sequence>
<dbReference type="InterPro" id="IPR028082">
    <property type="entry name" value="Peripla_BP_I"/>
</dbReference>
<feature type="domain" description="HTH lacI-type" evidence="4">
    <location>
        <begin position="5"/>
        <end position="59"/>
    </location>
</feature>
<comment type="caution">
    <text evidence="5">The sequence shown here is derived from an EMBL/GenBank/DDBJ whole genome shotgun (WGS) entry which is preliminary data.</text>
</comment>
<dbReference type="PANTHER" id="PTHR30146">
    <property type="entry name" value="LACI-RELATED TRANSCRIPTIONAL REPRESSOR"/>
    <property type="match status" value="1"/>
</dbReference>
<dbReference type="SUPFAM" id="SSF47413">
    <property type="entry name" value="lambda repressor-like DNA-binding domains"/>
    <property type="match status" value="1"/>
</dbReference>
<dbReference type="CDD" id="cd06267">
    <property type="entry name" value="PBP1_LacI_sugar_binding-like"/>
    <property type="match status" value="1"/>
</dbReference>
<keyword evidence="2" id="KW-0238">DNA-binding</keyword>
<reference evidence="5 6" key="1">
    <citation type="submission" date="2021-06" db="EMBL/GenBank/DDBJ databases">
        <title>Description of novel taxa of the family Lachnospiraceae.</title>
        <authorList>
            <person name="Chaplin A.V."/>
            <person name="Sokolova S.R."/>
            <person name="Pikina A.P."/>
            <person name="Korzhanova M."/>
            <person name="Belova V."/>
            <person name="Korostin D."/>
            <person name="Efimov B.A."/>
        </authorList>
    </citation>
    <scope>NUCLEOTIDE SEQUENCE [LARGE SCALE GENOMIC DNA]</scope>
    <source>
        <strain evidence="5 6">ASD4241</strain>
    </source>
</reference>
<dbReference type="PROSITE" id="PS50932">
    <property type="entry name" value="HTH_LACI_2"/>
    <property type="match status" value="1"/>
</dbReference>
<evidence type="ECO:0000256" key="3">
    <source>
        <dbReference type="ARBA" id="ARBA00023163"/>
    </source>
</evidence>
<dbReference type="SUPFAM" id="SSF53822">
    <property type="entry name" value="Periplasmic binding protein-like I"/>
    <property type="match status" value="1"/>
</dbReference>
<keyword evidence="1" id="KW-0805">Transcription regulation</keyword>
<dbReference type="InterPro" id="IPR010982">
    <property type="entry name" value="Lambda_DNA-bd_dom_sf"/>
</dbReference>
<dbReference type="Pfam" id="PF00356">
    <property type="entry name" value="LacI"/>
    <property type="match status" value="1"/>
</dbReference>
<organism evidence="5 6">
    <name type="scientific">Diplocloster modestus</name>
    <dbReference type="NCBI Taxonomy" id="2850322"/>
    <lineage>
        <taxon>Bacteria</taxon>
        <taxon>Bacillati</taxon>
        <taxon>Bacillota</taxon>
        <taxon>Clostridia</taxon>
        <taxon>Lachnospirales</taxon>
        <taxon>Lachnospiraceae</taxon>
        <taxon>Diplocloster</taxon>
    </lineage>
</organism>
<keyword evidence="3" id="KW-0804">Transcription</keyword>
<dbReference type="EMBL" id="JAHQCX010000005">
    <property type="protein sequence ID" value="MBU9726305.1"/>
    <property type="molecule type" value="Genomic_DNA"/>
</dbReference>
<dbReference type="Pfam" id="PF13377">
    <property type="entry name" value="Peripla_BP_3"/>
    <property type="match status" value="1"/>
</dbReference>
<dbReference type="PROSITE" id="PS00356">
    <property type="entry name" value="HTH_LACI_1"/>
    <property type="match status" value="1"/>
</dbReference>
<name>A0ABS6K704_9FIRM</name>
<dbReference type="CDD" id="cd01392">
    <property type="entry name" value="HTH_LacI"/>
    <property type="match status" value="1"/>
</dbReference>
<gene>
    <name evidence="5" type="ORF">KTH90_09785</name>
</gene>
<accession>A0ABS6K704</accession>
<dbReference type="PANTHER" id="PTHR30146:SF150">
    <property type="entry name" value="ARABINOSE METABOLISM TRANSCRIPTIONAL REPRESSOR"/>
    <property type="match status" value="1"/>
</dbReference>
<dbReference type="InterPro" id="IPR000843">
    <property type="entry name" value="HTH_LacI"/>
</dbReference>
<evidence type="ECO:0000259" key="4">
    <source>
        <dbReference type="PROSITE" id="PS50932"/>
    </source>
</evidence>
<proteinExistence type="predicted"/>
<dbReference type="RefSeq" id="WP_158351205.1">
    <property type="nucleotide sequence ID" value="NZ_JAHQCX010000005.1"/>
</dbReference>
<evidence type="ECO:0000313" key="6">
    <source>
        <dbReference type="Proteomes" id="UP001314681"/>
    </source>
</evidence>
<evidence type="ECO:0000256" key="2">
    <source>
        <dbReference type="ARBA" id="ARBA00023125"/>
    </source>
</evidence>
<evidence type="ECO:0000256" key="1">
    <source>
        <dbReference type="ARBA" id="ARBA00023015"/>
    </source>
</evidence>
<dbReference type="Gene3D" id="3.40.50.2300">
    <property type="match status" value="2"/>
</dbReference>
<keyword evidence="6" id="KW-1185">Reference proteome</keyword>